<feature type="compositionally biased region" description="Basic and acidic residues" evidence="1">
    <location>
        <begin position="69"/>
        <end position="86"/>
    </location>
</feature>
<evidence type="ECO:0000256" key="1">
    <source>
        <dbReference type="SAM" id="MobiDB-lite"/>
    </source>
</evidence>
<evidence type="ECO:0000313" key="3">
    <source>
        <dbReference type="Proteomes" id="UP001165083"/>
    </source>
</evidence>
<protein>
    <submittedName>
        <fullName evidence="2">Unnamed protein product</fullName>
    </submittedName>
</protein>
<keyword evidence="3" id="KW-1185">Reference proteome</keyword>
<evidence type="ECO:0000313" key="2">
    <source>
        <dbReference type="EMBL" id="GMF33388.1"/>
    </source>
</evidence>
<dbReference type="AlphaFoldDB" id="A0A9W6X830"/>
<dbReference type="OrthoDB" id="73653at2759"/>
<accession>A0A9W6X830</accession>
<organism evidence="2 3">
    <name type="scientific">Phytophthora lilii</name>
    <dbReference type="NCBI Taxonomy" id="2077276"/>
    <lineage>
        <taxon>Eukaryota</taxon>
        <taxon>Sar</taxon>
        <taxon>Stramenopiles</taxon>
        <taxon>Oomycota</taxon>
        <taxon>Peronosporomycetes</taxon>
        <taxon>Peronosporales</taxon>
        <taxon>Peronosporaceae</taxon>
        <taxon>Phytophthora</taxon>
    </lineage>
</organism>
<dbReference type="Proteomes" id="UP001165083">
    <property type="component" value="Unassembled WGS sequence"/>
</dbReference>
<comment type="caution">
    <text evidence="2">The sequence shown here is derived from an EMBL/GenBank/DDBJ whole genome shotgun (WGS) entry which is preliminary data.</text>
</comment>
<feature type="compositionally biased region" description="Polar residues" evidence="1">
    <location>
        <begin position="87"/>
        <end position="98"/>
    </location>
</feature>
<gene>
    <name evidence="2" type="ORF">Plil01_001422200</name>
</gene>
<proteinExistence type="predicted"/>
<name>A0A9W6X830_9STRA</name>
<dbReference type="EMBL" id="BSXW01001073">
    <property type="protein sequence ID" value="GMF33388.1"/>
    <property type="molecule type" value="Genomic_DNA"/>
</dbReference>
<feature type="region of interest" description="Disordered" evidence="1">
    <location>
        <begin position="49"/>
        <end position="98"/>
    </location>
</feature>
<reference evidence="2" key="1">
    <citation type="submission" date="2023-04" db="EMBL/GenBank/DDBJ databases">
        <title>Phytophthora lilii NBRC 32176.</title>
        <authorList>
            <person name="Ichikawa N."/>
            <person name="Sato H."/>
            <person name="Tonouchi N."/>
        </authorList>
    </citation>
    <scope>NUCLEOTIDE SEQUENCE</scope>
    <source>
        <strain evidence="2">NBRC 32176</strain>
    </source>
</reference>
<sequence length="156" mass="17253">MKYNTDGDPLNTFSKHVEVITAALGATFVDMISLKKMYYRRVRILEQRRQQASRRASMTSSGRPTLHPSADKKRNLMFRAHLDPQKSDSSTVGSTPSAIDSDAVDQAVACQAVANLGYPGLSTTWGDEMVRKAEATLAHLKRIETNAKGTGRSRPW</sequence>